<evidence type="ECO:0000256" key="7">
    <source>
        <dbReference type="SAM" id="MobiDB-lite"/>
    </source>
</evidence>
<dbReference type="GO" id="GO:0005975">
    <property type="term" value="P:carbohydrate metabolic process"/>
    <property type="evidence" value="ECO:0007669"/>
    <property type="project" value="InterPro"/>
</dbReference>
<dbReference type="EC" id="3.1.1.31" evidence="5"/>
<dbReference type="SUPFAM" id="SSF100950">
    <property type="entry name" value="NagB/RpiA/CoA transferase-like"/>
    <property type="match status" value="1"/>
</dbReference>
<organism evidence="9 10">
    <name type="scientific">Nocardioides glacieisoli</name>
    <dbReference type="NCBI Taxonomy" id="1168730"/>
    <lineage>
        <taxon>Bacteria</taxon>
        <taxon>Bacillati</taxon>
        <taxon>Actinomycetota</taxon>
        <taxon>Actinomycetes</taxon>
        <taxon>Propionibacteriales</taxon>
        <taxon>Nocardioidaceae</taxon>
        <taxon>Nocardioides</taxon>
    </lineage>
</organism>
<dbReference type="Gene3D" id="3.40.50.1360">
    <property type="match status" value="1"/>
</dbReference>
<evidence type="ECO:0000256" key="1">
    <source>
        <dbReference type="ARBA" id="ARBA00000832"/>
    </source>
</evidence>
<evidence type="ECO:0000256" key="5">
    <source>
        <dbReference type="ARBA" id="ARBA00013198"/>
    </source>
</evidence>
<proteinExistence type="inferred from homology"/>
<comment type="catalytic activity">
    <reaction evidence="1">
        <text>6-phospho-D-glucono-1,5-lactone + H2O = 6-phospho-D-gluconate + H(+)</text>
        <dbReference type="Rhea" id="RHEA:12556"/>
        <dbReference type="ChEBI" id="CHEBI:15377"/>
        <dbReference type="ChEBI" id="CHEBI:15378"/>
        <dbReference type="ChEBI" id="CHEBI:57955"/>
        <dbReference type="ChEBI" id="CHEBI:58759"/>
        <dbReference type="EC" id="3.1.1.31"/>
    </reaction>
</comment>
<dbReference type="Pfam" id="PF01182">
    <property type="entry name" value="Glucosamine_iso"/>
    <property type="match status" value="1"/>
</dbReference>
<evidence type="ECO:0000313" key="9">
    <source>
        <dbReference type="EMBL" id="RYB96603.1"/>
    </source>
</evidence>
<evidence type="ECO:0000256" key="6">
    <source>
        <dbReference type="ARBA" id="ARBA00020337"/>
    </source>
</evidence>
<feature type="compositionally biased region" description="Basic and acidic residues" evidence="7">
    <location>
        <begin position="81"/>
        <end position="90"/>
    </location>
</feature>
<name>A0A4Q2S894_9ACTN</name>
<dbReference type="PANTHER" id="PTHR11054">
    <property type="entry name" value="6-PHOSPHOGLUCONOLACTONASE"/>
    <property type="match status" value="1"/>
</dbReference>
<evidence type="ECO:0000256" key="2">
    <source>
        <dbReference type="ARBA" id="ARBA00002681"/>
    </source>
</evidence>
<dbReference type="UniPathway" id="UPA00115">
    <property type="reaction ID" value="UER00409"/>
</dbReference>
<dbReference type="Proteomes" id="UP000291838">
    <property type="component" value="Unassembled WGS sequence"/>
</dbReference>
<comment type="function">
    <text evidence="2">Hydrolysis of 6-phosphogluconolactone to 6-phosphogluconate.</text>
</comment>
<evidence type="ECO:0000256" key="4">
    <source>
        <dbReference type="ARBA" id="ARBA00010662"/>
    </source>
</evidence>
<keyword evidence="9" id="KW-0378">Hydrolase</keyword>
<dbReference type="CDD" id="cd01400">
    <property type="entry name" value="6PGL"/>
    <property type="match status" value="1"/>
</dbReference>
<feature type="region of interest" description="Disordered" evidence="7">
    <location>
        <begin position="1"/>
        <end position="101"/>
    </location>
</feature>
<dbReference type="GO" id="GO:0017057">
    <property type="term" value="F:6-phosphogluconolactonase activity"/>
    <property type="evidence" value="ECO:0007669"/>
    <property type="project" value="UniProtKB-EC"/>
</dbReference>
<protein>
    <recommendedName>
        <fullName evidence="6">6-phosphogluconolactonase</fullName>
        <ecNumber evidence="5">3.1.1.31</ecNumber>
    </recommendedName>
</protein>
<feature type="domain" description="Glucosamine/galactosamine-6-phosphate isomerase" evidence="8">
    <location>
        <begin position="103"/>
        <end position="323"/>
    </location>
</feature>
<comment type="similarity">
    <text evidence="4">Belongs to the glucosamine/galactosamine-6-phosphate isomerase family. 6-phosphogluconolactonase subfamily.</text>
</comment>
<dbReference type="InterPro" id="IPR006148">
    <property type="entry name" value="Glc/Gal-6P_isomerase"/>
</dbReference>
<dbReference type="InterPro" id="IPR039104">
    <property type="entry name" value="6PGL"/>
</dbReference>
<accession>A0A4Q2S894</accession>
<gene>
    <name evidence="9" type="primary">pgl</name>
    <name evidence="9" type="ORF">EUA06_03315</name>
</gene>
<dbReference type="InterPro" id="IPR005900">
    <property type="entry name" value="6-phosphogluconolactonase_DevB"/>
</dbReference>
<sequence>MAVRPAQGRRGSRELRGTGHHRGQHGHQGGADPHLAGRRPPRHLHLAPPARSAGRPQATRGPGPARRGAAPARRGRHLRRDGRAAGEAQERQVTTPDVRRHDDADVLVGDVASALLDRLETAQARGEVPQIGLTGGSIAEQLHRELARRAADSSVDWSRVVFWWGDERFVPRDSPDRNALQAREALLDHVGVDEANVHEVPASDEVATAEESAEAYSAKMRSEGAGFFEVLMLGIGPDGHCASLFPGHPALDARDAIAVAVHDSPKPPPDRVTLTFEAMDRCRAVWFIASGDGKADAVARALAPEGTIAETPARGVSGDETVWWLDDAAASRLPS</sequence>
<dbReference type="EMBL" id="SDWS01000001">
    <property type="protein sequence ID" value="RYB96603.1"/>
    <property type="molecule type" value="Genomic_DNA"/>
</dbReference>
<keyword evidence="10" id="KW-1185">Reference proteome</keyword>
<feature type="compositionally biased region" description="Basic residues" evidence="7">
    <location>
        <begin position="36"/>
        <end position="45"/>
    </location>
</feature>
<comment type="caution">
    <text evidence="9">The sequence shown here is derived from an EMBL/GenBank/DDBJ whole genome shotgun (WGS) entry which is preliminary data.</text>
</comment>
<evidence type="ECO:0000259" key="8">
    <source>
        <dbReference type="Pfam" id="PF01182"/>
    </source>
</evidence>
<dbReference type="InterPro" id="IPR037171">
    <property type="entry name" value="NagB/RpiA_transferase-like"/>
</dbReference>
<dbReference type="PANTHER" id="PTHR11054:SF0">
    <property type="entry name" value="6-PHOSPHOGLUCONOLACTONASE"/>
    <property type="match status" value="1"/>
</dbReference>
<comment type="pathway">
    <text evidence="3">Carbohydrate degradation; pentose phosphate pathway; D-ribulose 5-phosphate from D-glucose 6-phosphate (oxidative stage): step 2/3.</text>
</comment>
<dbReference type="NCBIfam" id="TIGR01198">
    <property type="entry name" value="pgl"/>
    <property type="match status" value="1"/>
</dbReference>
<reference evidence="9 10" key="1">
    <citation type="submission" date="2019-01" db="EMBL/GenBank/DDBJ databases">
        <title>Novel species of Nocardioides.</title>
        <authorList>
            <person name="Liu Q."/>
            <person name="Xin Y.-H."/>
        </authorList>
    </citation>
    <scope>NUCLEOTIDE SEQUENCE [LARGE SCALE GENOMIC DNA]</scope>
    <source>
        <strain evidence="9 10">HLT3-15</strain>
    </source>
</reference>
<dbReference type="AlphaFoldDB" id="A0A4Q2S894"/>
<evidence type="ECO:0000313" key="10">
    <source>
        <dbReference type="Proteomes" id="UP000291838"/>
    </source>
</evidence>
<dbReference type="OrthoDB" id="9810967at2"/>
<evidence type="ECO:0000256" key="3">
    <source>
        <dbReference type="ARBA" id="ARBA00004961"/>
    </source>
</evidence>
<dbReference type="GO" id="GO:0006098">
    <property type="term" value="P:pentose-phosphate shunt"/>
    <property type="evidence" value="ECO:0007669"/>
    <property type="project" value="UniProtKB-UniPathway"/>
</dbReference>
<feature type="compositionally biased region" description="Low complexity" evidence="7">
    <location>
        <begin position="46"/>
        <end position="72"/>
    </location>
</feature>